<protein>
    <submittedName>
        <fullName evidence="1">Uncharacterized protein</fullName>
    </submittedName>
</protein>
<gene>
    <name evidence="1" type="ORF">PAM7971_03412</name>
</gene>
<dbReference type="OrthoDB" id="7595282at2"/>
<reference evidence="1 2" key="1">
    <citation type="submission" date="2017-03" db="EMBL/GenBank/DDBJ databases">
        <authorList>
            <person name="Afonso C.L."/>
            <person name="Miller P.J."/>
            <person name="Scott M.A."/>
            <person name="Spackman E."/>
            <person name="Goraichik I."/>
            <person name="Dimitrov K.M."/>
            <person name="Suarez D.L."/>
            <person name="Swayne D.E."/>
        </authorList>
    </citation>
    <scope>NUCLEOTIDE SEQUENCE [LARGE SCALE GENOMIC DNA]</scope>
    <source>
        <strain evidence="1 2">CECT 7971</strain>
    </source>
</reference>
<proteinExistence type="predicted"/>
<dbReference type="EMBL" id="FWFW01000014">
    <property type="protein sequence ID" value="SLN64953.1"/>
    <property type="molecule type" value="Genomic_DNA"/>
</dbReference>
<dbReference type="AlphaFoldDB" id="A0A1Y5TLR8"/>
<dbReference type="RefSeq" id="WP_085850494.1">
    <property type="nucleotide sequence ID" value="NZ_FNZV01000015.1"/>
</dbReference>
<accession>A0A1Y5TLR8</accession>
<evidence type="ECO:0000313" key="2">
    <source>
        <dbReference type="Proteomes" id="UP000193307"/>
    </source>
</evidence>
<evidence type="ECO:0000313" key="1">
    <source>
        <dbReference type="EMBL" id="SLN64953.1"/>
    </source>
</evidence>
<organism evidence="1 2">
    <name type="scientific">Pacificibacter marinus</name>
    <dbReference type="NCBI Taxonomy" id="658057"/>
    <lineage>
        <taxon>Bacteria</taxon>
        <taxon>Pseudomonadati</taxon>
        <taxon>Pseudomonadota</taxon>
        <taxon>Alphaproteobacteria</taxon>
        <taxon>Rhodobacterales</taxon>
        <taxon>Roseobacteraceae</taxon>
        <taxon>Pacificibacter</taxon>
    </lineage>
</organism>
<keyword evidence="2" id="KW-1185">Reference proteome</keyword>
<name>A0A1Y5TLR8_9RHOB</name>
<dbReference type="Proteomes" id="UP000193307">
    <property type="component" value="Unassembled WGS sequence"/>
</dbReference>
<sequence>MYQTFNETNPVEDGFAPFCNILRECILDDWPISPEEILLGEAVTERRLHSRVTVAKEVGIGAQVACASAVKNEAQID</sequence>